<feature type="transmembrane region" description="Helical" evidence="1">
    <location>
        <begin position="206"/>
        <end position="225"/>
    </location>
</feature>
<evidence type="ECO:0000313" key="3">
    <source>
        <dbReference type="EMBL" id="SHK14527.1"/>
    </source>
</evidence>
<sequence>MLIMILMFIIVSITWFISTLPFLILYQILLTSQSKKIGYKLSIEHIIIICIFVYYLTAVLSFTGIPSIMDIVQNSFGIITPEGLSFPPDEINLIPFYWLTEGVRPYIDNILLFIPLGFLLPCIWKKYEALWQTALSGMTFSLIIELSQLFNRRITDIDDLLMNTLGALIGWVIFRLLQERLAKLQEKVSLQGTNIEKIPLLLREEACFYMTSTFAGMFFVFYPFLRPALIPFLRSLFGFVLI</sequence>
<protein>
    <submittedName>
        <fullName evidence="3">Glycopeptide antibiotics resistance protein</fullName>
    </submittedName>
</protein>
<keyword evidence="1" id="KW-1133">Transmembrane helix</keyword>
<dbReference type="Pfam" id="PF04892">
    <property type="entry name" value="VanZ"/>
    <property type="match status" value="1"/>
</dbReference>
<dbReference type="InterPro" id="IPR006976">
    <property type="entry name" value="VanZ-like"/>
</dbReference>
<dbReference type="STRING" id="1121421.SAMN02745123_00872"/>
<feature type="transmembrane region" description="Helical" evidence="1">
    <location>
        <begin position="106"/>
        <end position="124"/>
    </location>
</feature>
<feature type="transmembrane region" description="Helical" evidence="1">
    <location>
        <begin position="6"/>
        <end position="26"/>
    </location>
</feature>
<feature type="transmembrane region" description="Helical" evidence="1">
    <location>
        <begin position="160"/>
        <end position="177"/>
    </location>
</feature>
<organism evidence="3 4">
    <name type="scientific">Desulforamulus aeronauticus DSM 10349</name>
    <dbReference type="NCBI Taxonomy" id="1121421"/>
    <lineage>
        <taxon>Bacteria</taxon>
        <taxon>Bacillati</taxon>
        <taxon>Bacillota</taxon>
        <taxon>Clostridia</taxon>
        <taxon>Eubacteriales</taxon>
        <taxon>Peptococcaceae</taxon>
        <taxon>Desulforamulus</taxon>
    </lineage>
</organism>
<dbReference type="PANTHER" id="PTHR36834">
    <property type="entry name" value="MEMBRANE PROTEIN-RELATED"/>
    <property type="match status" value="1"/>
</dbReference>
<keyword evidence="1" id="KW-0472">Membrane</keyword>
<feature type="transmembrane region" description="Helical" evidence="1">
    <location>
        <begin position="129"/>
        <end position="148"/>
    </location>
</feature>
<feature type="transmembrane region" description="Helical" evidence="1">
    <location>
        <begin position="46"/>
        <end position="65"/>
    </location>
</feature>
<keyword evidence="1" id="KW-0812">Transmembrane</keyword>
<evidence type="ECO:0000313" key="4">
    <source>
        <dbReference type="Proteomes" id="UP000183997"/>
    </source>
</evidence>
<feature type="domain" description="VanZ-like" evidence="2">
    <location>
        <begin position="52"/>
        <end position="177"/>
    </location>
</feature>
<dbReference type="Proteomes" id="UP000183997">
    <property type="component" value="Unassembled WGS sequence"/>
</dbReference>
<reference evidence="4" key="1">
    <citation type="submission" date="2016-11" db="EMBL/GenBank/DDBJ databases">
        <authorList>
            <person name="Varghese N."/>
            <person name="Submissions S."/>
        </authorList>
    </citation>
    <scope>NUCLEOTIDE SEQUENCE [LARGE SCALE GENOMIC DNA]</scope>
    <source>
        <strain evidence="4">DSM 10349</strain>
    </source>
</reference>
<evidence type="ECO:0000259" key="2">
    <source>
        <dbReference type="Pfam" id="PF04892"/>
    </source>
</evidence>
<dbReference type="AlphaFoldDB" id="A0A1M6Q337"/>
<dbReference type="InterPro" id="IPR053150">
    <property type="entry name" value="Teicoplanin_resist-assoc"/>
</dbReference>
<name>A0A1M6Q337_9FIRM</name>
<accession>A0A1M6Q337</accession>
<gene>
    <name evidence="3" type="ORF">SAMN02745123_00872</name>
</gene>
<evidence type="ECO:0000256" key="1">
    <source>
        <dbReference type="SAM" id="Phobius"/>
    </source>
</evidence>
<dbReference type="EMBL" id="FRAR01000007">
    <property type="protein sequence ID" value="SHK14527.1"/>
    <property type="molecule type" value="Genomic_DNA"/>
</dbReference>
<dbReference type="PANTHER" id="PTHR36834:SF2">
    <property type="entry name" value="MEMBRANE PROTEIN"/>
    <property type="match status" value="1"/>
</dbReference>
<keyword evidence="4" id="KW-1185">Reference proteome</keyword>
<proteinExistence type="predicted"/>